<accession>A0A9P7W3U1</accession>
<reference evidence="1" key="1">
    <citation type="submission" date="2020-11" db="EMBL/GenBank/DDBJ databases">
        <title>Adaptations for nitrogen fixation in a non-lichenized fungal sporocarp promotes dispersal by wood-feeding termites.</title>
        <authorList>
            <consortium name="DOE Joint Genome Institute"/>
            <person name="Koch R.A."/>
            <person name="Yoon G."/>
            <person name="Arayal U."/>
            <person name="Lail K."/>
            <person name="Amirebrahimi M."/>
            <person name="Labutti K."/>
            <person name="Lipzen A."/>
            <person name="Riley R."/>
            <person name="Barry K."/>
            <person name="Henrissat B."/>
            <person name="Grigoriev I.V."/>
            <person name="Herr J.R."/>
            <person name="Aime M.C."/>
        </authorList>
    </citation>
    <scope>NUCLEOTIDE SEQUENCE</scope>
    <source>
        <strain evidence="1">MCA 3950</strain>
    </source>
</reference>
<organism evidence="1 2">
    <name type="scientific">Guyanagaster necrorhizus</name>
    <dbReference type="NCBI Taxonomy" id="856835"/>
    <lineage>
        <taxon>Eukaryota</taxon>
        <taxon>Fungi</taxon>
        <taxon>Dikarya</taxon>
        <taxon>Basidiomycota</taxon>
        <taxon>Agaricomycotina</taxon>
        <taxon>Agaricomycetes</taxon>
        <taxon>Agaricomycetidae</taxon>
        <taxon>Agaricales</taxon>
        <taxon>Marasmiineae</taxon>
        <taxon>Physalacriaceae</taxon>
        <taxon>Guyanagaster</taxon>
    </lineage>
</organism>
<dbReference type="Proteomes" id="UP000812287">
    <property type="component" value="Unassembled WGS sequence"/>
</dbReference>
<evidence type="ECO:0000313" key="2">
    <source>
        <dbReference type="Proteomes" id="UP000812287"/>
    </source>
</evidence>
<proteinExistence type="predicted"/>
<dbReference type="AlphaFoldDB" id="A0A9P7W3U1"/>
<dbReference type="Gene3D" id="3.60.40.10">
    <property type="entry name" value="PPM-type phosphatase domain"/>
    <property type="match status" value="1"/>
</dbReference>
<dbReference type="InterPro" id="IPR036457">
    <property type="entry name" value="PPM-type-like_dom_sf"/>
</dbReference>
<name>A0A9P7W3U1_9AGAR</name>
<dbReference type="OrthoDB" id="420076at2759"/>
<dbReference type="GeneID" id="66103189"/>
<sequence>MELSCASYACQDRYHCFDSSNQLIICRRIVLGTRDLIGRQSVKVLSPYHNCCNDAEADRVRAEHPGEIECIHKYRTLGLITLTRGEPFLLPMSRVYVYAPLAIGDMPFELPDIYTQRVLALATPPFHPNYTLDRFMARNLTPPYLSNQVDIVHVSLDQPSVRILSIINCARKGSGNLALDLLWNTLGGDGEVNLDSLMARAQFGQRVDDTTIVILPL</sequence>
<evidence type="ECO:0000313" key="1">
    <source>
        <dbReference type="EMBL" id="KAG7451662.1"/>
    </source>
</evidence>
<comment type="caution">
    <text evidence="1">The sequence shown here is derived from an EMBL/GenBank/DDBJ whole genome shotgun (WGS) entry which is preliminary data.</text>
</comment>
<keyword evidence="2" id="KW-1185">Reference proteome</keyword>
<protein>
    <submittedName>
        <fullName evidence="1">Uncharacterized protein</fullName>
    </submittedName>
</protein>
<gene>
    <name evidence="1" type="ORF">BT62DRAFT_440811</name>
</gene>
<dbReference type="EMBL" id="MU250525">
    <property type="protein sequence ID" value="KAG7451662.1"/>
    <property type="molecule type" value="Genomic_DNA"/>
</dbReference>
<dbReference type="RefSeq" id="XP_043045162.1">
    <property type="nucleotide sequence ID" value="XM_043180893.1"/>
</dbReference>